<reference evidence="1 2" key="1">
    <citation type="submission" date="2016-07" db="EMBL/GenBank/DDBJ databases">
        <title>Genome analysis of Burkholderia fungorum ES3-20.</title>
        <authorList>
            <person name="Xu D."/>
            <person name="Yao R."/>
            <person name="Zheng S."/>
        </authorList>
    </citation>
    <scope>NUCLEOTIDE SEQUENCE [LARGE SCALE GENOMIC DNA]</scope>
    <source>
        <strain evidence="1 2">ES3-20</strain>
    </source>
</reference>
<dbReference type="EMBL" id="MCAS01000011">
    <property type="protein sequence ID" value="RKF47086.1"/>
    <property type="molecule type" value="Genomic_DNA"/>
</dbReference>
<sequence>MVGCDLAAEVIRFDPAAAGHALSETGRALGVAVSHEHTVQISVNNVDRKTNSVQQRTPQ</sequence>
<protein>
    <submittedName>
        <fullName evidence="1">Uncharacterized protein</fullName>
    </submittedName>
</protein>
<accession>A0A3R7IAM6</accession>
<dbReference type="Proteomes" id="UP000283709">
    <property type="component" value="Unassembled WGS sequence"/>
</dbReference>
<comment type="caution">
    <text evidence="1">The sequence shown here is derived from an EMBL/GenBank/DDBJ whole genome shotgun (WGS) entry which is preliminary data.</text>
</comment>
<evidence type="ECO:0000313" key="1">
    <source>
        <dbReference type="EMBL" id="RKF47086.1"/>
    </source>
</evidence>
<gene>
    <name evidence="1" type="ORF">BCY88_24330</name>
</gene>
<name>A0A3R7IAM6_9BURK</name>
<dbReference type="AlphaFoldDB" id="A0A3R7IAM6"/>
<evidence type="ECO:0000313" key="2">
    <source>
        <dbReference type="Proteomes" id="UP000283709"/>
    </source>
</evidence>
<organism evidence="1 2">
    <name type="scientific">Paraburkholderia fungorum</name>
    <dbReference type="NCBI Taxonomy" id="134537"/>
    <lineage>
        <taxon>Bacteria</taxon>
        <taxon>Pseudomonadati</taxon>
        <taxon>Pseudomonadota</taxon>
        <taxon>Betaproteobacteria</taxon>
        <taxon>Burkholderiales</taxon>
        <taxon>Burkholderiaceae</taxon>
        <taxon>Paraburkholderia</taxon>
    </lineage>
</organism>
<proteinExistence type="predicted"/>